<gene>
    <name evidence="2" type="ORF">Pan189_41470</name>
</gene>
<evidence type="ECO:0000313" key="2">
    <source>
        <dbReference type="EMBL" id="QDT39738.1"/>
    </source>
</evidence>
<evidence type="ECO:0000256" key="1">
    <source>
        <dbReference type="SAM" id="MobiDB-lite"/>
    </source>
</evidence>
<sequence length="52" mass="5542">MDEADVIAWGDGEDDVLMWGDGDGDELLWGEDAEGGGEPPQRKPVVGMLTPL</sequence>
<proteinExistence type="predicted"/>
<organism evidence="2 3">
    <name type="scientific">Stratiformator vulcanicus</name>
    <dbReference type="NCBI Taxonomy" id="2527980"/>
    <lineage>
        <taxon>Bacteria</taxon>
        <taxon>Pseudomonadati</taxon>
        <taxon>Planctomycetota</taxon>
        <taxon>Planctomycetia</taxon>
        <taxon>Planctomycetales</taxon>
        <taxon>Planctomycetaceae</taxon>
        <taxon>Stratiformator</taxon>
    </lineage>
</organism>
<keyword evidence="3" id="KW-1185">Reference proteome</keyword>
<evidence type="ECO:0000313" key="3">
    <source>
        <dbReference type="Proteomes" id="UP000317318"/>
    </source>
</evidence>
<dbReference type="KEGG" id="svp:Pan189_41470"/>
<feature type="region of interest" description="Disordered" evidence="1">
    <location>
        <begin position="31"/>
        <end position="52"/>
    </location>
</feature>
<dbReference type="EMBL" id="CP036268">
    <property type="protein sequence ID" value="QDT39738.1"/>
    <property type="molecule type" value="Genomic_DNA"/>
</dbReference>
<dbReference type="Proteomes" id="UP000317318">
    <property type="component" value="Chromosome"/>
</dbReference>
<reference evidence="2 3" key="1">
    <citation type="submission" date="2019-02" db="EMBL/GenBank/DDBJ databases">
        <title>Deep-cultivation of Planctomycetes and their phenomic and genomic characterization uncovers novel biology.</title>
        <authorList>
            <person name="Wiegand S."/>
            <person name="Jogler M."/>
            <person name="Boedeker C."/>
            <person name="Pinto D."/>
            <person name="Vollmers J."/>
            <person name="Rivas-Marin E."/>
            <person name="Kohn T."/>
            <person name="Peeters S.H."/>
            <person name="Heuer A."/>
            <person name="Rast P."/>
            <person name="Oberbeckmann S."/>
            <person name="Bunk B."/>
            <person name="Jeske O."/>
            <person name="Meyerdierks A."/>
            <person name="Storesund J.E."/>
            <person name="Kallscheuer N."/>
            <person name="Luecker S."/>
            <person name="Lage O.M."/>
            <person name="Pohl T."/>
            <person name="Merkel B.J."/>
            <person name="Hornburger P."/>
            <person name="Mueller R.-W."/>
            <person name="Bruemmer F."/>
            <person name="Labrenz M."/>
            <person name="Spormann A.M."/>
            <person name="Op den Camp H."/>
            <person name="Overmann J."/>
            <person name="Amann R."/>
            <person name="Jetten M.S.M."/>
            <person name="Mascher T."/>
            <person name="Medema M.H."/>
            <person name="Devos D.P."/>
            <person name="Kaster A.-K."/>
            <person name="Ovreas L."/>
            <person name="Rohde M."/>
            <person name="Galperin M.Y."/>
            <person name="Jogler C."/>
        </authorList>
    </citation>
    <scope>NUCLEOTIDE SEQUENCE [LARGE SCALE GENOMIC DNA]</scope>
    <source>
        <strain evidence="2 3">Pan189</strain>
    </source>
</reference>
<accession>A0A517R777</accession>
<dbReference type="RefSeq" id="WP_310820816.1">
    <property type="nucleotide sequence ID" value="NZ_CP036268.1"/>
</dbReference>
<name>A0A517R777_9PLAN</name>
<protein>
    <submittedName>
        <fullName evidence="2">Uncharacterized protein</fullName>
    </submittedName>
</protein>
<dbReference type="AlphaFoldDB" id="A0A517R777"/>